<gene>
    <name evidence="3" type="ORF">ABGV49_11880</name>
</gene>
<evidence type="ECO:0000256" key="1">
    <source>
        <dbReference type="SAM" id="MobiDB-lite"/>
    </source>
</evidence>
<keyword evidence="4" id="KW-1185">Reference proteome</keyword>
<evidence type="ECO:0000313" key="4">
    <source>
        <dbReference type="Proteomes" id="UP001455709"/>
    </source>
</evidence>
<dbReference type="EMBL" id="JBDOJC010000001">
    <property type="protein sequence ID" value="MEO2217756.1"/>
    <property type="molecule type" value="Genomic_DNA"/>
</dbReference>
<feature type="compositionally biased region" description="Low complexity" evidence="1">
    <location>
        <begin position="1"/>
        <end position="10"/>
    </location>
</feature>
<feature type="region of interest" description="Disordered" evidence="1">
    <location>
        <begin position="1"/>
        <end position="25"/>
    </location>
</feature>
<protein>
    <submittedName>
        <fullName evidence="3">DUF823 domain-containing adhesin</fullName>
    </submittedName>
</protein>
<dbReference type="Pfam" id="PF05689">
    <property type="entry name" value="InvE_AD"/>
    <property type="match status" value="1"/>
</dbReference>
<evidence type="ECO:0000313" key="3">
    <source>
        <dbReference type="EMBL" id="MEO2217756.1"/>
    </source>
</evidence>
<evidence type="ECO:0000259" key="2">
    <source>
        <dbReference type="Pfam" id="PF05689"/>
    </source>
</evidence>
<sequence>MATDGSAAEGNESEGGDSGKPLDPNVAPEVAQLQIQGDAKVGQTLTAKYQYQSHWGLGEDRSRYAWGAKGLTSAAVEKGKQVKDSGIVPGYTLQSTDAGTVMEVSVRAENTKGKVGNTATQVMDSAVKPDIETDAPILNVPGIGDFALMSGKNDSKKRNWSGAVQMCKASGMKLPSSEDFIALYNRYPNNTINTQHGWPTGNYGNGNYYWSSTPNGGGGHTVVYLYGGYVGYNGDSGLGRVACVR</sequence>
<proteinExistence type="predicted"/>
<dbReference type="InterPro" id="IPR008541">
    <property type="entry name" value="InvE_AD"/>
</dbReference>
<dbReference type="Gene3D" id="2.60.40.2700">
    <property type="match status" value="1"/>
</dbReference>
<comment type="caution">
    <text evidence="3">The sequence shown here is derived from an EMBL/GenBank/DDBJ whole genome shotgun (WGS) entry which is preliminary data.</text>
</comment>
<reference evidence="3 4" key="1">
    <citation type="submission" date="2024-05" db="EMBL/GenBank/DDBJ databases">
        <authorList>
            <person name="De Oliveira J.P."/>
            <person name="Noriler S.A."/>
            <person name="De Oliveira A.G."/>
            <person name="Sipoli D.S."/>
        </authorList>
    </citation>
    <scope>NUCLEOTIDE SEQUENCE [LARGE SCALE GENOMIC DNA]</scope>
    <source>
        <strain evidence="3 4">LABIM189</strain>
    </source>
</reference>
<dbReference type="RefSeq" id="WP_347370835.1">
    <property type="nucleotide sequence ID" value="NZ_JBDOJC010000001.1"/>
</dbReference>
<accession>A0ABV0FCF0</accession>
<dbReference type="Proteomes" id="UP001455709">
    <property type="component" value="Unassembled WGS sequence"/>
</dbReference>
<name>A0ABV0FCF0_9NEIS</name>
<organism evidence="3 4">
    <name type="scientific">Chromobacterium vaccinii</name>
    <dbReference type="NCBI Taxonomy" id="1108595"/>
    <lineage>
        <taxon>Bacteria</taxon>
        <taxon>Pseudomonadati</taxon>
        <taxon>Pseudomonadota</taxon>
        <taxon>Betaproteobacteria</taxon>
        <taxon>Neisseriales</taxon>
        <taxon>Chromobacteriaceae</taxon>
        <taxon>Chromobacterium</taxon>
    </lineage>
</organism>
<feature type="domain" description="InvasinE Adhesion" evidence="2">
    <location>
        <begin position="157"/>
        <end position="220"/>
    </location>
</feature>